<sequence length="134" mass="14211">MGLPCLHPPFGKVQPPPVLPGFVGHATRICVSFTGLTPHNGGSLGGLARTKAVRRRGSPPIRGASSRCVQAAAAGERTHRARFVSHSHDSASPVSGRRAHAMRALFWPVLLLMAAEMRVGPSSAPSLNDWALFF</sequence>
<gene>
    <name evidence="1" type="ORF">HPB50_024532</name>
</gene>
<evidence type="ECO:0000313" key="1">
    <source>
        <dbReference type="EMBL" id="KAH6934460.1"/>
    </source>
</evidence>
<protein>
    <submittedName>
        <fullName evidence="1">Uncharacterized protein</fullName>
    </submittedName>
</protein>
<dbReference type="Proteomes" id="UP000821845">
    <property type="component" value="Chromosome 4"/>
</dbReference>
<keyword evidence="2" id="KW-1185">Reference proteome</keyword>
<name>A0ACB7SIR0_HYAAI</name>
<organism evidence="1 2">
    <name type="scientific">Hyalomma asiaticum</name>
    <name type="common">Tick</name>
    <dbReference type="NCBI Taxonomy" id="266040"/>
    <lineage>
        <taxon>Eukaryota</taxon>
        <taxon>Metazoa</taxon>
        <taxon>Ecdysozoa</taxon>
        <taxon>Arthropoda</taxon>
        <taxon>Chelicerata</taxon>
        <taxon>Arachnida</taxon>
        <taxon>Acari</taxon>
        <taxon>Parasitiformes</taxon>
        <taxon>Ixodida</taxon>
        <taxon>Ixodoidea</taxon>
        <taxon>Ixodidae</taxon>
        <taxon>Hyalomminae</taxon>
        <taxon>Hyalomma</taxon>
    </lineage>
</organism>
<comment type="caution">
    <text evidence="1">The sequence shown here is derived from an EMBL/GenBank/DDBJ whole genome shotgun (WGS) entry which is preliminary data.</text>
</comment>
<evidence type="ECO:0000313" key="2">
    <source>
        <dbReference type="Proteomes" id="UP000821845"/>
    </source>
</evidence>
<reference evidence="1" key="1">
    <citation type="submission" date="2020-05" db="EMBL/GenBank/DDBJ databases">
        <title>Large-scale comparative analyses of tick genomes elucidate their genetic diversity and vector capacities.</title>
        <authorList>
            <person name="Jia N."/>
            <person name="Wang J."/>
            <person name="Shi W."/>
            <person name="Du L."/>
            <person name="Sun Y."/>
            <person name="Zhan W."/>
            <person name="Jiang J."/>
            <person name="Wang Q."/>
            <person name="Zhang B."/>
            <person name="Ji P."/>
            <person name="Sakyi L.B."/>
            <person name="Cui X."/>
            <person name="Yuan T."/>
            <person name="Jiang B."/>
            <person name="Yang W."/>
            <person name="Lam T.T.-Y."/>
            <person name="Chang Q."/>
            <person name="Ding S."/>
            <person name="Wang X."/>
            <person name="Zhu J."/>
            <person name="Ruan X."/>
            <person name="Zhao L."/>
            <person name="Wei J."/>
            <person name="Que T."/>
            <person name="Du C."/>
            <person name="Cheng J."/>
            <person name="Dai P."/>
            <person name="Han X."/>
            <person name="Huang E."/>
            <person name="Gao Y."/>
            <person name="Liu J."/>
            <person name="Shao H."/>
            <person name="Ye R."/>
            <person name="Li L."/>
            <person name="Wei W."/>
            <person name="Wang X."/>
            <person name="Wang C."/>
            <person name="Yang T."/>
            <person name="Huo Q."/>
            <person name="Li W."/>
            <person name="Guo W."/>
            <person name="Chen H."/>
            <person name="Zhou L."/>
            <person name="Ni X."/>
            <person name="Tian J."/>
            <person name="Zhou Y."/>
            <person name="Sheng Y."/>
            <person name="Liu T."/>
            <person name="Pan Y."/>
            <person name="Xia L."/>
            <person name="Li J."/>
            <person name="Zhao F."/>
            <person name="Cao W."/>
        </authorList>
    </citation>
    <scope>NUCLEOTIDE SEQUENCE</scope>
    <source>
        <strain evidence="1">Hyas-2018</strain>
    </source>
</reference>
<dbReference type="EMBL" id="CM023484">
    <property type="protein sequence ID" value="KAH6934460.1"/>
    <property type="molecule type" value="Genomic_DNA"/>
</dbReference>
<proteinExistence type="predicted"/>
<accession>A0ACB7SIR0</accession>